<dbReference type="FunFam" id="3.40.50.720:FF:000173">
    <property type="entry name" value="3-oxoacyl-[acyl-carrier protein] reductase"/>
    <property type="match status" value="1"/>
</dbReference>
<dbReference type="NCBIfam" id="NF005559">
    <property type="entry name" value="PRK07231.1"/>
    <property type="match status" value="1"/>
</dbReference>
<dbReference type="InterPro" id="IPR002347">
    <property type="entry name" value="SDR_fam"/>
</dbReference>
<evidence type="ECO:0000313" key="3">
    <source>
        <dbReference type="EMBL" id="TDW06413.1"/>
    </source>
</evidence>
<dbReference type="SUPFAM" id="SSF51735">
    <property type="entry name" value="NAD(P)-binding Rossmann-fold domains"/>
    <property type="match status" value="1"/>
</dbReference>
<accession>A0A4R7Z6I2</accession>
<dbReference type="PRINTS" id="PR00081">
    <property type="entry name" value="GDHRDH"/>
</dbReference>
<proteinExistence type="inferred from homology"/>
<dbReference type="CDD" id="cd05233">
    <property type="entry name" value="SDR_c"/>
    <property type="match status" value="1"/>
</dbReference>
<dbReference type="RefSeq" id="WP_208320728.1">
    <property type="nucleotide sequence ID" value="NZ_QLME01000001.1"/>
</dbReference>
<dbReference type="Proteomes" id="UP000294697">
    <property type="component" value="Unassembled WGS sequence"/>
</dbReference>
<dbReference type="AlphaFoldDB" id="A0A4R7Z6I2"/>
<keyword evidence="2" id="KW-0560">Oxidoreductase</keyword>
<dbReference type="PANTHER" id="PTHR42760:SF133">
    <property type="entry name" value="3-OXOACYL-[ACYL-CARRIER-PROTEIN] REDUCTASE"/>
    <property type="match status" value="1"/>
</dbReference>
<gene>
    <name evidence="3" type="ORF">C8C77_10549</name>
</gene>
<dbReference type="PRINTS" id="PR00080">
    <property type="entry name" value="SDRFAMILY"/>
</dbReference>
<dbReference type="Pfam" id="PF13561">
    <property type="entry name" value="adh_short_C2"/>
    <property type="match status" value="1"/>
</dbReference>
<evidence type="ECO:0000256" key="2">
    <source>
        <dbReference type="ARBA" id="ARBA00023002"/>
    </source>
</evidence>
<dbReference type="NCBIfam" id="NF009466">
    <property type="entry name" value="PRK12826.1-2"/>
    <property type="match status" value="1"/>
</dbReference>
<comment type="similarity">
    <text evidence="1">Belongs to the short-chain dehydrogenases/reductases (SDR) family.</text>
</comment>
<dbReference type="PANTHER" id="PTHR42760">
    <property type="entry name" value="SHORT-CHAIN DEHYDROGENASES/REDUCTASES FAMILY MEMBER"/>
    <property type="match status" value="1"/>
</dbReference>
<dbReference type="GO" id="GO:0016616">
    <property type="term" value="F:oxidoreductase activity, acting on the CH-OH group of donors, NAD or NADP as acceptor"/>
    <property type="evidence" value="ECO:0007669"/>
    <property type="project" value="TreeGrafter"/>
</dbReference>
<protein>
    <submittedName>
        <fullName evidence="3">3-oxoacyl-[acyl-carrier protein] reductase</fullName>
    </submittedName>
</protein>
<dbReference type="InterPro" id="IPR036291">
    <property type="entry name" value="NAD(P)-bd_dom_sf"/>
</dbReference>
<dbReference type="Gene3D" id="3.40.50.720">
    <property type="entry name" value="NAD(P)-binding Rossmann-like Domain"/>
    <property type="match status" value="1"/>
</dbReference>
<organism evidence="3 4">
    <name type="scientific">Halanaerobium saccharolyticum</name>
    <dbReference type="NCBI Taxonomy" id="43595"/>
    <lineage>
        <taxon>Bacteria</taxon>
        <taxon>Bacillati</taxon>
        <taxon>Bacillota</taxon>
        <taxon>Clostridia</taxon>
        <taxon>Halanaerobiales</taxon>
        <taxon>Halanaerobiaceae</taxon>
        <taxon>Halanaerobium</taxon>
    </lineage>
</organism>
<evidence type="ECO:0000313" key="4">
    <source>
        <dbReference type="Proteomes" id="UP000294697"/>
    </source>
</evidence>
<name>A0A4R7Z6I2_9FIRM</name>
<evidence type="ECO:0000256" key="1">
    <source>
        <dbReference type="ARBA" id="ARBA00006484"/>
    </source>
</evidence>
<reference evidence="3 4" key="1">
    <citation type="submission" date="2019-03" db="EMBL/GenBank/DDBJ databases">
        <title>Subsurface microbial communities from deep shales in Ohio and West Virginia, USA.</title>
        <authorList>
            <person name="Wrighton K."/>
        </authorList>
    </citation>
    <scope>NUCLEOTIDE SEQUENCE [LARGE SCALE GENOMIC DNA]</scope>
    <source>
        <strain evidence="3 4">MSL9.2</strain>
    </source>
</reference>
<sequence>METKVAIVTGAVNGIGRAIADRLVENNFTAVICDINQDEGQKLEEKSSDFEGEYRFKHCNVAREEDVARVVKGVIEEYGQIEALVNNAGIIKRRVGEEISISDWDQVFAVNTRGAFLFCKYLRPQFKEQKQGRIVNISSIAGKMGDITSAPGYGPSKAALDGMTKTFARDLAPYNVTVNGVAPHAIETDMSSEWSEEKRKRIISEIPLKRLGQPEDVAGAVSFLLSDAASFITGEIIDVNGGFLMD</sequence>
<comment type="caution">
    <text evidence="3">The sequence shown here is derived from an EMBL/GenBank/DDBJ whole genome shotgun (WGS) entry which is preliminary data.</text>
</comment>
<dbReference type="EMBL" id="SODA01000005">
    <property type="protein sequence ID" value="TDW06413.1"/>
    <property type="molecule type" value="Genomic_DNA"/>
</dbReference>